<dbReference type="AlphaFoldDB" id="A0A254N7P1"/>
<dbReference type="Proteomes" id="UP000197446">
    <property type="component" value="Unassembled WGS sequence"/>
</dbReference>
<evidence type="ECO:0008006" key="3">
    <source>
        <dbReference type="Google" id="ProtNLM"/>
    </source>
</evidence>
<keyword evidence="2" id="KW-1185">Reference proteome</keyword>
<comment type="caution">
    <text evidence="1">The sequence shown here is derived from an EMBL/GenBank/DDBJ whole genome shotgun (WGS) entry which is preliminary data.</text>
</comment>
<sequence length="100" mass="11607">MTAFNNLRIAMRLSLGFGLVLVLLLMMAIVGVQQARSINAYAEYSTNLRRMSRSSLTLRIGRSWSRLKKVRLRTLPHKTKCLLLQLRLWPIRTRPRKLGD</sequence>
<organism evidence="1 2">
    <name type="scientific">Roseateles puraquae</name>
    <dbReference type="NCBI Taxonomy" id="431059"/>
    <lineage>
        <taxon>Bacteria</taxon>
        <taxon>Pseudomonadati</taxon>
        <taxon>Pseudomonadota</taxon>
        <taxon>Betaproteobacteria</taxon>
        <taxon>Burkholderiales</taxon>
        <taxon>Sphaerotilaceae</taxon>
        <taxon>Roseateles</taxon>
    </lineage>
</organism>
<proteinExistence type="predicted"/>
<name>A0A254N7P1_9BURK</name>
<evidence type="ECO:0000313" key="2">
    <source>
        <dbReference type="Proteomes" id="UP000197446"/>
    </source>
</evidence>
<protein>
    <recommendedName>
        <fullName evidence="3">Chemotaxis methyl-accepting receptor HlyB-like 4HB MCP domain-containing protein</fullName>
    </recommendedName>
</protein>
<dbReference type="RefSeq" id="WP_088483056.1">
    <property type="nucleotide sequence ID" value="NZ_NISI01000003.1"/>
</dbReference>
<gene>
    <name evidence="1" type="ORF">CDO81_09935</name>
</gene>
<evidence type="ECO:0000313" key="1">
    <source>
        <dbReference type="EMBL" id="OWR04036.1"/>
    </source>
</evidence>
<dbReference type="EMBL" id="NISI01000003">
    <property type="protein sequence ID" value="OWR04036.1"/>
    <property type="molecule type" value="Genomic_DNA"/>
</dbReference>
<reference evidence="1 2" key="1">
    <citation type="journal article" date="2007" name="Int. J. Syst. Evol. Microbiol.">
        <title>Description of Pelomonas aquatica sp. nov. and Pelomonas puraquae sp. nov., isolated from industrial and haemodialysis water.</title>
        <authorList>
            <person name="Gomila M."/>
            <person name="Bowien B."/>
            <person name="Falsen E."/>
            <person name="Moore E.R."/>
            <person name="Lalucat J."/>
        </authorList>
    </citation>
    <scope>NUCLEOTIDE SEQUENCE [LARGE SCALE GENOMIC DNA]</scope>
    <source>
        <strain evidence="1 2">CCUG 52769</strain>
    </source>
</reference>
<accession>A0A254N7P1</accession>